<feature type="domain" description="Rhodanese" evidence="2">
    <location>
        <begin position="269"/>
        <end position="360"/>
    </location>
</feature>
<accession>A0AAW9QRA4</accession>
<evidence type="ECO:0000313" key="3">
    <source>
        <dbReference type="EMBL" id="MEG3435993.1"/>
    </source>
</evidence>
<evidence type="ECO:0000259" key="2">
    <source>
        <dbReference type="PROSITE" id="PS50206"/>
    </source>
</evidence>
<dbReference type="Gene3D" id="3.40.250.10">
    <property type="entry name" value="Rhodanese-like domain"/>
    <property type="match status" value="2"/>
</dbReference>
<keyword evidence="1" id="KW-0479">Metal-binding</keyword>
<dbReference type="PROSITE" id="PS50206">
    <property type="entry name" value="RHODANESE_3"/>
    <property type="match status" value="2"/>
</dbReference>
<protein>
    <submittedName>
        <fullName evidence="3">Rhodanese-like domain-containing protein</fullName>
    </submittedName>
</protein>
<dbReference type="Pfam" id="PF00581">
    <property type="entry name" value="Rhodanese"/>
    <property type="match status" value="2"/>
</dbReference>
<dbReference type="GO" id="GO:0046872">
    <property type="term" value="F:metal ion binding"/>
    <property type="evidence" value="ECO:0007669"/>
    <property type="project" value="UniProtKB-KW"/>
</dbReference>
<dbReference type="RefSeq" id="WP_332863442.1">
    <property type="nucleotide sequence ID" value="NZ_JBAFSM010000003.1"/>
</dbReference>
<proteinExistence type="predicted"/>
<dbReference type="SMART" id="SM00450">
    <property type="entry name" value="RHOD"/>
    <property type="match status" value="2"/>
</dbReference>
<dbReference type="CDD" id="cd00158">
    <property type="entry name" value="RHOD"/>
    <property type="match status" value="2"/>
</dbReference>
<dbReference type="InterPro" id="IPR001763">
    <property type="entry name" value="Rhodanese-like_dom"/>
</dbReference>
<dbReference type="GO" id="GO:0070813">
    <property type="term" value="P:hydrogen sulfide metabolic process"/>
    <property type="evidence" value="ECO:0007669"/>
    <property type="project" value="TreeGrafter"/>
</dbReference>
<dbReference type="SUPFAM" id="SSF52821">
    <property type="entry name" value="Rhodanese/Cell cycle control phosphatase"/>
    <property type="match status" value="2"/>
</dbReference>
<dbReference type="SUPFAM" id="SSF56281">
    <property type="entry name" value="Metallo-hydrolase/oxidoreductase"/>
    <property type="match status" value="1"/>
</dbReference>
<dbReference type="InterPro" id="IPR036873">
    <property type="entry name" value="Rhodanese-like_dom_sf"/>
</dbReference>
<dbReference type="FunFam" id="3.40.250.10:FF:000049">
    <property type="entry name" value="Phage shock protein E"/>
    <property type="match status" value="1"/>
</dbReference>
<name>A0AAW9QRA4_9CHRO</name>
<evidence type="ECO:0000256" key="1">
    <source>
        <dbReference type="ARBA" id="ARBA00022723"/>
    </source>
</evidence>
<dbReference type="Pfam" id="PF00753">
    <property type="entry name" value="Lactamase_B"/>
    <property type="match status" value="1"/>
</dbReference>
<dbReference type="GO" id="GO:0006749">
    <property type="term" value="P:glutathione metabolic process"/>
    <property type="evidence" value="ECO:0007669"/>
    <property type="project" value="InterPro"/>
</dbReference>
<dbReference type="PANTHER" id="PTHR43084:SF1">
    <property type="entry name" value="PERSULFIDE DIOXYGENASE ETHE1, MITOCHONDRIAL"/>
    <property type="match status" value="1"/>
</dbReference>
<keyword evidence="4" id="KW-1185">Reference proteome</keyword>
<comment type="caution">
    <text evidence="3">The sequence shown here is derived from an EMBL/GenBank/DDBJ whole genome shotgun (WGS) entry which is preliminary data.</text>
</comment>
<dbReference type="SMART" id="SM00849">
    <property type="entry name" value="Lactamase_B"/>
    <property type="match status" value="1"/>
</dbReference>
<dbReference type="AlphaFoldDB" id="A0AAW9QRA4"/>
<dbReference type="InterPro" id="IPR001279">
    <property type="entry name" value="Metallo-B-lactamas"/>
</dbReference>
<dbReference type="InterPro" id="IPR036866">
    <property type="entry name" value="RibonucZ/Hydroxyglut_hydro"/>
</dbReference>
<dbReference type="GO" id="GO:0050313">
    <property type="term" value="F:sulfur dioxygenase activity"/>
    <property type="evidence" value="ECO:0007669"/>
    <property type="project" value="InterPro"/>
</dbReference>
<dbReference type="InterPro" id="IPR051682">
    <property type="entry name" value="Mito_Persulfide_Diox"/>
</dbReference>
<gene>
    <name evidence="3" type="ORF">V0288_02580</name>
</gene>
<dbReference type="InterPro" id="IPR044528">
    <property type="entry name" value="POD-like_MBL-fold"/>
</dbReference>
<reference evidence="3 4" key="1">
    <citation type="submission" date="2024-01" db="EMBL/GenBank/DDBJ databases">
        <title>Genomic insights into the taxonomy and metabolism of the cyanobacterium Pannus brasiliensis CCIBt3594.</title>
        <authorList>
            <person name="Machado M."/>
            <person name="Botero N.B."/>
            <person name="Andreote A.P.D."/>
            <person name="Feitosa A.M.T."/>
            <person name="Popin R."/>
            <person name="Sivonen K."/>
            <person name="Fiore M.F."/>
        </authorList>
    </citation>
    <scope>NUCLEOTIDE SEQUENCE [LARGE SCALE GENOMIC DNA]</scope>
    <source>
        <strain evidence="3 4">CCIBt3594</strain>
    </source>
</reference>
<dbReference type="PANTHER" id="PTHR43084">
    <property type="entry name" value="PERSULFIDE DIOXYGENASE ETHE1"/>
    <property type="match status" value="1"/>
</dbReference>
<sequence>MALVLEQINVEGLAQLSYLVGDDKAGVAVIIDPRRDVDIYIQRARELGVKPIASVETHIHADFVSGSHELRARLGIPIYGGKSDDYQFDLHQLQEGDTIEVGSVTLRALHTPGHTPEHISLLIHDAKQGKEPFGLFTGDTLFNLDVGRPDLLGGGTEKRLARELYRSLFEKILPLGDRIEVYPCHGAGSSCGKSIGDRRHSTIGNERLFNPALQERSEDEFVDWLLGDMPEPPRHYARLKKINAKGAPVVGCLPTLQPLSASEFRQKMDEENTLILDTRSILAFGGGHVRGAINIALRPAFPNWVGWMIPPERSLLVIVESERDVKLVTEQLFRVGYDHLAGYLHDGMTSWQDAGLPLERVTEWTVHDLNRHRQDENLTVLDVRGDEEYRQGFIPGAEHIFVPRLEENLDRLDRDRAIATYCGSGYRASIAASILQKSGFDRVINVPGSWIAWKQENLPIEKPEPREATVS</sequence>
<dbReference type="EMBL" id="JBAFSM010000003">
    <property type="protein sequence ID" value="MEG3435993.1"/>
    <property type="molecule type" value="Genomic_DNA"/>
</dbReference>
<dbReference type="Gene3D" id="3.60.15.10">
    <property type="entry name" value="Ribonuclease Z/Hydroxyacylglutathione hydrolase-like"/>
    <property type="match status" value="1"/>
</dbReference>
<evidence type="ECO:0000313" key="4">
    <source>
        <dbReference type="Proteomes" id="UP001328733"/>
    </source>
</evidence>
<dbReference type="Proteomes" id="UP001328733">
    <property type="component" value="Unassembled WGS sequence"/>
</dbReference>
<dbReference type="FunFam" id="3.60.15.10:FF:000030">
    <property type="entry name" value="Metallo-beta-lactamase family protein"/>
    <property type="match status" value="1"/>
</dbReference>
<organism evidence="3 4">
    <name type="scientific">Pannus brasiliensis CCIBt3594</name>
    <dbReference type="NCBI Taxonomy" id="1427578"/>
    <lineage>
        <taxon>Bacteria</taxon>
        <taxon>Bacillati</taxon>
        <taxon>Cyanobacteriota</taxon>
        <taxon>Cyanophyceae</taxon>
        <taxon>Oscillatoriophycideae</taxon>
        <taxon>Chroococcales</taxon>
        <taxon>Microcystaceae</taxon>
        <taxon>Pannus</taxon>
    </lineage>
</organism>
<feature type="domain" description="Rhodanese" evidence="2">
    <location>
        <begin position="374"/>
        <end position="462"/>
    </location>
</feature>
<dbReference type="CDD" id="cd07724">
    <property type="entry name" value="POD-like_MBL-fold"/>
    <property type="match status" value="1"/>
</dbReference>